<proteinExistence type="predicted"/>
<organism evidence="1 2">
    <name type="scientific">Deinococcus terrestris</name>
    <dbReference type="NCBI Taxonomy" id="2651870"/>
    <lineage>
        <taxon>Bacteria</taxon>
        <taxon>Thermotogati</taxon>
        <taxon>Deinococcota</taxon>
        <taxon>Deinococci</taxon>
        <taxon>Deinococcales</taxon>
        <taxon>Deinococcaceae</taxon>
        <taxon>Deinococcus</taxon>
    </lineage>
</organism>
<sequence length="261" mass="29317">MQQFNAGRDEPATSTLIQTFGRDGRLLISERLDRYGLVDTRDTYTYDARGCVTALHTQDGPLDSWVNVTRYQVNATCDVLGSRTVDPKGEELSRSTFTYAQGRESGEVHRNGEVVQRVSSRLNAQGRVAERTVVDAQGALHSRERWTYHANGEVALRTSVLRTGSGWWWQEMSADPQGEVVRYRRGSLSRDVDPLRVAWKDLVRFSGPSCFQEAFEPGTLDAQGRWTSGKWYRVSSCDGTGDRDLRAEVGITVAMERKVGF</sequence>
<evidence type="ECO:0000313" key="2">
    <source>
        <dbReference type="Proteomes" id="UP000484842"/>
    </source>
</evidence>
<dbReference type="Gene3D" id="2.180.10.10">
    <property type="entry name" value="RHS repeat-associated core"/>
    <property type="match status" value="1"/>
</dbReference>
<keyword evidence="2" id="KW-1185">Reference proteome</keyword>
<reference evidence="1 2" key="1">
    <citation type="submission" date="2019-10" db="EMBL/GenBank/DDBJ databases">
        <title>Deinococcus sp. isolated from soil.</title>
        <authorList>
            <person name="Li Y."/>
            <person name="Wang J."/>
        </authorList>
    </citation>
    <scope>NUCLEOTIDE SEQUENCE [LARGE SCALE GENOMIC DNA]</scope>
    <source>
        <strain evidence="1 2">SDU3-2</strain>
    </source>
</reference>
<evidence type="ECO:0008006" key="3">
    <source>
        <dbReference type="Google" id="ProtNLM"/>
    </source>
</evidence>
<dbReference type="AlphaFoldDB" id="A0A7X1NYE1"/>
<name>A0A7X1NYE1_9DEIO</name>
<comment type="caution">
    <text evidence="1">The sequence shown here is derived from an EMBL/GenBank/DDBJ whole genome shotgun (WGS) entry which is preliminary data.</text>
</comment>
<dbReference type="EMBL" id="WBSL01000015">
    <property type="protein sequence ID" value="MPY68087.1"/>
    <property type="molecule type" value="Genomic_DNA"/>
</dbReference>
<dbReference type="Proteomes" id="UP000484842">
    <property type="component" value="Unassembled WGS sequence"/>
</dbReference>
<accession>A0A7X1NYE1</accession>
<protein>
    <recommendedName>
        <fullName evidence="3">RHS repeat protein</fullName>
    </recommendedName>
</protein>
<gene>
    <name evidence="1" type="ORF">F8S09_15630</name>
</gene>
<dbReference type="RefSeq" id="WP_152872388.1">
    <property type="nucleotide sequence ID" value="NZ_WBSL01000015.1"/>
</dbReference>
<evidence type="ECO:0000313" key="1">
    <source>
        <dbReference type="EMBL" id="MPY68087.1"/>
    </source>
</evidence>